<dbReference type="OrthoDB" id="10585663at2759"/>
<dbReference type="GeneID" id="116291020"/>
<proteinExistence type="predicted"/>
<dbReference type="InParanoid" id="A0A6P8HGB4"/>
<sequence>CYSQALCPFFLQESNSRNAHIDGRTNESCEQNIDIHGGERPNQPTEHDEEPIANDNAPANSSTSSVNANSLNGDFNAIQRQVSTNMLYQSNILSFLSYICYYI</sequence>
<protein>
    <submittedName>
        <fullName evidence="3">Uncharacterized protein LOC116291020</fullName>
    </submittedName>
</protein>
<evidence type="ECO:0000256" key="1">
    <source>
        <dbReference type="SAM" id="MobiDB-lite"/>
    </source>
</evidence>
<dbReference type="RefSeq" id="XP_031554003.1">
    <property type="nucleotide sequence ID" value="XM_031698143.1"/>
</dbReference>
<organism evidence="2 3">
    <name type="scientific">Actinia tenebrosa</name>
    <name type="common">Australian red waratah sea anemone</name>
    <dbReference type="NCBI Taxonomy" id="6105"/>
    <lineage>
        <taxon>Eukaryota</taxon>
        <taxon>Metazoa</taxon>
        <taxon>Cnidaria</taxon>
        <taxon>Anthozoa</taxon>
        <taxon>Hexacorallia</taxon>
        <taxon>Actiniaria</taxon>
        <taxon>Actiniidae</taxon>
        <taxon>Actinia</taxon>
    </lineage>
</organism>
<gene>
    <name evidence="3" type="primary">LOC116291020</name>
</gene>
<feature type="region of interest" description="Disordered" evidence="1">
    <location>
        <begin position="31"/>
        <end position="70"/>
    </location>
</feature>
<feature type="compositionally biased region" description="Low complexity" evidence="1">
    <location>
        <begin position="56"/>
        <end position="70"/>
    </location>
</feature>
<evidence type="ECO:0000313" key="2">
    <source>
        <dbReference type="Proteomes" id="UP000515163"/>
    </source>
</evidence>
<dbReference type="Proteomes" id="UP000515163">
    <property type="component" value="Unplaced"/>
</dbReference>
<dbReference type="KEGG" id="aten:116291020"/>
<reference evidence="3" key="1">
    <citation type="submission" date="2025-08" db="UniProtKB">
        <authorList>
            <consortium name="RefSeq"/>
        </authorList>
    </citation>
    <scope>IDENTIFICATION</scope>
    <source>
        <tissue evidence="3">Tentacle</tissue>
    </source>
</reference>
<dbReference type="AlphaFoldDB" id="A0A6P8HGB4"/>
<accession>A0A6P8HGB4</accession>
<name>A0A6P8HGB4_ACTTE</name>
<keyword evidence="2" id="KW-1185">Reference proteome</keyword>
<feature type="non-terminal residue" evidence="3">
    <location>
        <position position="1"/>
    </location>
</feature>
<evidence type="ECO:0000313" key="3">
    <source>
        <dbReference type="RefSeq" id="XP_031554003.1"/>
    </source>
</evidence>